<evidence type="ECO:0000313" key="6">
    <source>
        <dbReference type="Proteomes" id="UP000245667"/>
    </source>
</evidence>
<dbReference type="Pfam" id="PF25919">
    <property type="entry name" value="BSH_CusB"/>
    <property type="match status" value="1"/>
</dbReference>
<dbReference type="GO" id="GO:0060003">
    <property type="term" value="P:copper ion export"/>
    <property type="evidence" value="ECO:0007669"/>
    <property type="project" value="TreeGrafter"/>
</dbReference>
<dbReference type="Gene3D" id="2.40.50.100">
    <property type="match status" value="1"/>
</dbReference>
<dbReference type="AlphaFoldDB" id="A0A316DVY6"/>
<dbReference type="InterPro" id="IPR006143">
    <property type="entry name" value="RND_pump_MFP"/>
</dbReference>
<evidence type="ECO:0000259" key="3">
    <source>
        <dbReference type="Pfam" id="PF25919"/>
    </source>
</evidence>
<feature type="domain" description="CusB-like beta-barrel" evidence="4">
    <location>
        <begin position="252"/>
        <end position="328"/>
    </location>
</feature>
<dbReference type="InterPro" id="IPR051909">
    <property type="entry name" value="MFP_Cation_Efflux"/>
</dbReference>
<dbReference type="GO" id="GO:0030313">
    <property type="term" value="C:cell envelope"/>
    <property type="evidence" value="ECO:0007669"/>
    <property type="project" value="TreeGrafter"/>
</dbReference>
<dbReference type="InterPro" id="IPR058790">
    <property type="entry name" value="BSH_CusB"/>
</dbReference>
<dbReference type="Gene3D" id="2.40.30.170">
    <property type="match status" value="1"/>
</dbReference>
<dbReference type="Proteomes" id="UP000245667">
    <property type="component" value="Unassembled WGS sequence"/>
</dbReference>
<comment type="caution">
    <text evidence="5">The sequence shown here is derived from an EMBL/GenBank/DDBJ whole genome shotgun (WGS) entry which is preliminary data.</text>
</comment>
<evidence type="ECO:0000256" key="2">
    <source>
        <dbReference type="ARBA" id="ARBA00022448"/>
    </source>
</evidence>
<accession>A0A316DVY6</accession>
<comment type="similarity">
    <text evidence="1">Belongs to the membrane fusion protein (MFP) (TC 8.A.1) family.</text>
</comment>
<proteinExistence type="inferred from homology"/>
<name>A0A316DVY6_9FLAO</name>
<dbReference type="InterPro" id="IPR058792">
    <property type="entry name" value="Beta-barrel_RND_2"/>
</dbReference>
<dbReference type="Gene3D" id="1.10.287.470">
    <property type="entry name" value="Helix hairpin bin"/>
    <property type="match status" value="1"/>
</dbReference>
<dbReference type="GO" id="GO:0016020">
    <property type="term" value="C:membrane"/>
    <property type="evidence" value="ECO:0007669"/>
    <property type="project" value="InterPro"/>
</dbReference>
<reference evidence="5 6" key="1">
    <citation type="submission" date="2018-05" db="EMBL/GenBank/DDBJ databases">
        <title>Genomic Encyclopedia of Archaeal and Bacterial Type Strains, Phase II (KMG-II): from individual species to whole genera.</title>
        <authorList>
            <person name="Goeker M."/>
        </authorList>
    </citation>
    <scope>NUCLEOTIDE SEQUENCE [LARGE SCALE GENOMIC DNA]</scope>
    <source>
        <strain evidence="5 6">DSM 23514</strain>
    </source>
</reference>
<dbReference type="PANTHER" id="PTHR30097:SF4">
    <property type="entry name" value="SLR6042 PROTEIN"/>
    <property type="match status" value="1"/>
</dbReference>
<evidence type="ECO:0000256" key="1">
    <source>
        <dbReference type="ARBA" id="ARBA00009477"/>
    </source>
</evidence>
<protein>
    <submittedName>
        <fullName evidence="5">Cobalt-zinc-cadmium efflux system membrane fusion protein</fullName>
    </submittedName>
</protein>
<dbReference type="GO" id="GO:0022857">
    <property type="term" value="F:transmembrane transporter activity"/>
    <property type="evidence" value="ECO:0007669"/>
    <property type="project" value="InterPro"/>
</dbReference>
<dbReference type="Pfam" id="PF25954">
    <property type="entry name" value="Beta-barrel_RND_2"/>
    <property type="match status" value="1"/>
</dbReference>
<dbReference type="PANTHER" id="PTHR30097">
    <property type="entry name" value="CATION EFFLUX SYSTEM PROTEIN CUSB"/>
    <property type="match status" value="1"/>
</dbReference>
<organism evidence="5 6">
    <name type="scientific">Maribacter polysiphoniae</name>
    <dbReference type="NCBI Taxonomy" id="429344"/>
    <lineage>
        <taxon>Bacteria</taxon>
        <taxon>Pseudomonadati</taxon>
        <taxon>Bacteroidota</taxon>
        <taxon>Flavobacteriia</taxon>
        <taxon>Flavobacteriales</taxon>
        <taxon>Flavobacteriaceae</taxon>
        <taxon>Maribacter</taxon>
    </lineage>
</organism>
<dbReference type="NCBIfam" id="TIGR01730">
    <property type="entry name" value="RND_mfp"/>
    <property type="match status" value="1"/>
</dbReference>
<dbReference type="SUPFAM" id="SSF111369">
    <property type="entry name" value="HlyD-like secretion proteins"/>
    <property type="match status" value="1"/>
</dbReference>
<dbReference type="GO" id="GO:0015679">
    <property type="term" value="P:plasma membrane copper ion transport"/>
    <property type="evidence" value="ECO:0007669"/>
    <property type="project" value="TreeGrafter"/>
</dbReference>
<evidence type="ECO:0000259" key="4">
    <source>
        <dbReference type="Pfam" id="PF25954"/>
    </source>
</evidence>
<keyword evidence="2" id="KW-0813">Transport</keyword>
<sequence length="404" mass="45176">MISNYFKTGNIKMNSTKHKINVMKSFQNIAFLISAFMILACGESKSNGENTATTEDTIQNNEIELTKAQFDSNNMQLGQLSEQPFPTVINTTGMIDVPPQNRAIISSFIGGYVKTTPLLIGDKISKGQVLVTLENPEFVEMQQTYLETAQQLTFLKSEYERQKTLVEEKISSQKNFLKAESEYKSALAHYNGLKKKLQMLNINIASVEAGNITSTITLYAPIHGSVTKLNVSKGTYVSPSDEIMEIINTDHVHLELSVFEKDVLKIKEGQKILFKIPEADNEFYEAEVHLVGTSIDLKNRTVKVHGHLLDDENHNFAVGMFVDAQIITNSTKESALPESAIISMDDSHYVLLNVSRGDFYSFTRKEVTVGDSFSGFTMIKNSSDFDVNDKFLVQGAFNLIDETE</sequence>
<evidence type="ECO:0000313" key="5">
    <source>
        <dbReference type="EMBL" id="PWK21359.1"/>
    </source>
</evidence>
<feature type="domain" description="CusB-like barrel-sandwich hybrid" evidence="3">
    <location>
        <begin position="104"/>
        <end position="246"/>
    </location>
</feature>
<dbReference type="EMBL" id="QGGQ01000012">
    <property type="protein sequence ID" value="PWK21359.1"/>
    <property type="molecule type" value="Genomic_DNA"/>
</dbReference>
<gene>
    <name evidence="5" type="ORF">LX92_03863</name>
</gene>